<dbReference type="InterPro" id="IPR011990">
    <property type="entry name" value="TPR-like_helical_dom_sf"/>
</dbReference>
<accession>A0A6M1LS52</accession>
<evidence type="ECO:0000313" key="3">
    <source>
        <dbReference type="Proteomes" id="UP000475385"/>
    </source>
</evidence>
<sequence length="380" mass="39918">MADRAADRRVLPRPGLGEARVTERRQGERRAWPRIAARPAALKGAETAFLLLLGIALAESLVAAALLLGWLHGALLLHIPICLALLLARRMDPPPAGWPGAVLRMTMALLPALGPLAALGGVVAMVMGAPRGLRLPEGPAPEDPLEARLAAIAAAPQVPDGLLVEALGDVLHWGTPTQKARALEMAQDALRPGGEALLRVALSDPDPAVRDRAEQARPAVERRLLARAEVLRGAARAGRLADRRALARHLDRAAFSGLLDPARADACRAEAAGVWQAMGEAMPEDAEAQAALGRDLLALGDLAAARLALESALARGVASPAVIGWLAECLFRLRDFAAMDALVARWRPVLEEEAAGVGVLAAPWRLWLAEGGAAPAARRA</sequence>
<dbReference type="Gene3D" id="1.25.40.10">
    <property type="entry name" value="Tetratricopeptide repeat domain"/>
    <property type="match status" value="1"/>
</dbReference>
<feature type="transmembrane region" description="Helical" evidence="1">
    <location>
        <begin position="40"/>
        <end position="58"/>
    </location>
</feature>
<evidence type="ECO:0008006" key="4">
    <source>
        <dbReference type="Google" id="ProtNLM"/>
    </source>
</evidence>
<dbReference type="EMBL" id="JAAIKB010000014">
    <property type="protein sequence ID" value="NGM23261.1"/>
    <property type="molecule type" value="Genomic_DNA"/>
</dbReference>
<organism evidence="2 3">
    <name type="scientific">Falsiroseomonas algicola</name>
    <dbReference type="NCBI Taxonomy" id="2716930"/>
    <lineage>
        <taxon>Bacteria</taxon>
        <taxon>Pseudomonadati</taxon>
        <taxon>Pseudomonadota</taxon>
        <taxon>Alphaproteobacteria</taxon>
        <taxon>Acetobacterales</taxon>
        <taxon>Roseomonadaceae</taxon>
        <taxon>Falsiroseomonas</taxon>
    </lineage>
</organism>
<reference evidence="2 3" key="1">
    <citation type="submission" date="2020-03" db="EMBL/GenBank/DDBJ databases">
        <title>Roseomonas stagni sp. nov., isolated from pond water in Japan.</title>
        <authorList>
            <person name="Furuhata K."/>
            <person name="Miyamoto H."/>
            <person name="Goto K."/>
        </authorList>
    </citation>
    <scope>NUCLEOTIDE SEQUENCE [LARGE SCALE GENOMIC DNA]</scope>
    <source>
        <strain evidence="2 3">PeD5</strain>
    </source>
</reference>
<dbReference type="AlphaFoldDB" id="A0A6M1LS52"/>
<gene>
    <name evidence="2" type="ORF">G3576_24825</name>
</gene>
<feature type="transmembrane region" description="Helical" evidence="1">
    <location>
        <begin position="64"/>
        <end position="87"/>
    </location>
</feature>
<keyword evidence="3" id="KW-1185">Reference proteome</keyword>
<name>A0A6M1LS52_9PROT</name>
<comment type="caution">
    <text evidence="2">The sequence shown here is derived from an EMBL/GenBank/DDBJ whole genome shotgun (WGS) entry which is preliminary data.</text>
</comment>
<feature type="transmembrane region" description="Helical" evidence="1">
    <location>
        <begin position="108"/>
        <end position="129"/>
    </location>
</feature>
<dbReference type="RefSeq" id="WP_164697185.1">
    <property type="nucleotide sequence ID" value="NZ_JAAIKB010000014.1"/>
</dbReference>
<proteinExistence type="predicted"/>
<keyword evidence="1" id="KW-0812">Transmembrane</keyword>
<evidence type="ECO:0000256" key="1">
    <source>
        <dbReference type="SAM" id="Phobius"/>
    </source>
</evidence>
<evidence type="ECO:0000313" key="2">
    <source>
        <dbReference type="EMBL" id="NGM23261.1"/>
    </source>
</evidence>
<protein>
    <recommendedName>
        <fullName evidence="4">HEAT repeat domain-containing protein</fullName>
    </recommendedName>
</protein>
<keyword evidence="1" id="KW-1133">Transmembrane helix</keyword>
<dbReference type="Proteomes" id="UP000475385">
    <property type="component" value="Unassembled WGS sequence"/>
</dbReference>
<dbReference type="SUPFAM" id="SSF48452">
    <property type="entry name" value="TPR-like"/>
    <property type="match status" value="1"/>
</dbReference>
<keyword evidence="1" id="KW-0472">Membrane</keyword>